<dbReference type="Proteomes" id="UP000092321">
    <property type="component" value="Unassembled WGS sequence"/>
</dbReference>
<organism evidence="2 3">
    <name type="scientific">Hanseniaspora valbyensis NRRL Y-1626</name>
    <dbReference type="NCBI Taxonomy" id="766949"/>
    <lineage>
        <taxon>Eukaryota</taxon>
        <taxon>Fungi</taxon>
        <taxon>Dikarya</taxon>
        <taxon>Ascomycota</taxon>
        <taxon>Saccharomycotina</taxon>
        <taxon>Saccharomycetes</taxon>
        <taxon>Saccharomycodales</taxon>
        <taxon>Saccharomycodaceae</taxon>
        <taxon>Hanseniaspora</taxon>
    </lineage>
</organism>
<dbReference type="EMBL" id="LXPE01000010">
    <property type="protein sequence ID" value="OBA27174.1"/>
    <property type="molecule type" value="Genomic_DNA"/>
</dbReference>
<sequence length="689" mass="79979">MLLAQQQQALMTGAAFPPIQPVAAAATTPTNKKKKKLTKKEIEQHNKLISQEINRQTAFLLQQHTQRTAKIPKVYKNKSSRNYTPTRYPLTPVDKETNNLKELQMLRQLEFLKPKLEPDLTLPLDISSQTLNSLLLLSQNNNDYDDEIILNVVEDLVQLADEIICDLLDNKREAVDFDTILEEEDNIFEEKIDNKNIKIMVDALTGVEIKTENEIEEKDQLKENKIDEKEDLDVVTNINSIETKNQQFKDTLNLLSQNKRDIKFNSLKDAFIENFFNLSKPIITDNFLQNICEDENYFKIMKLLTIATILRNVSINKKKFSALNYGYLVNDKTIENKVPTIKNHSKRTDSNQTNTILPSSEETKQSSFSYFFKIFNKFLFTSPQLIIKHSNVLTYTQLMKSWLIMTDNICEQLKFDKNNPSDVEFLQDLINNLKMFTSKNKVQFEPPSPMMQDFITPGTYVADIFMKIYYVDEGNSMIMNDLVLNDGNFIDDLVRLLMKECMCCEDIKWSQLSLNQFEELLPSLLQPLNCVQLLLQKKKSKLSNSTDNNITGERQKVLKYLTNWITKYDLMNKLAILFQFSYKFMKDIISNGNQSLTVSQKKSNTINKHDFLIKKYESMVSIVADILIMLYEIIDNDEPLKESITYYKCNFIKKSTLLDIILSNKLKSINPKITLLMNYQYILGKGVIL</sequence>
<keyword evidence="1" id="KW-0175">Coiled coil</keyword>
<name>A0A1B7TEM2_9ASCO</name>
<proteinExistence type="predicted"/>
<keyword evidence="3" id="KW-1185">Reference proteome</keyword>
<feature type="coiled-coil region" evidence="1">
    <location>
        <begin position="204"/>
        <end position="258"/>
    </location>
</feature>
<accession>A0A1B7TEM2</accession>
<protein>
    <submittedName>
        <fullName evidence="2">Uncharacterized protein</fullName>
    </submittedName>
</protein>
<comment type="caution">
    <text evidence="2">The sequence shown here is derived from an EMBL/GenBank/DDBJ whole genome shotgun (WGS) entry which is preliminary data.</text>
</comment>
<evidence type="ECO:0000256" key="1">
    <source>
        <dbReference type="SAM" id="Coils"/>
    </source>
</evidence>
<gene>
    <name evidence="2" type="ORF">HANVADRAFT_52478</name>
</gene>
<evidence type="ECO:0000313" key="2">
    <source>
        <dbReference type="EMBL" id="OBA27174.1"/>
    </source>
</evidence>
<reference evidence="3" key="1">
    <citation type="journal article" date="2016" name="Proc. Natl. Acad. Sci. U.S.A.">
        <title>Comparative genomics of biotechnologically important yeasts.</title>
        <authorList>
            <person name="Riley R."/>
            <person name="Haridas S."/>
            <person name="Wolfe K.H."/>
            <person name="Lopes M.R."/>
            <person name="Hittinger C.T."/>
            <person name="Goeker M."/>
            <person name="Salamov A.A."/>
            <person name="Wisecaver J.H."/>
            <person name="Long T.M."/>
            <person name="Calvey C.H."/>
            <person name="Aerts A.L."/>
            <person name="Barry K.W."/>
            <person name="Choi C."/>
            <person name="Clum A."/>
            <person name="Coughlan A.Y."/>
            <person name="Deshpande S."/>
            <person name="Douglass A.P."/>
            <person name="Hanson S.J."/>
            <person name="Klenk H.-P."/>
            <person name="LaButti K.M."/>
            <person name="Lapidus A."/>
            <person name="Lindquist E.A."/>
            <person name="Lipzen A.M."/>
            <person name="Meier-Kolthoff J.P."/>
            <person name="Ohm R.A."/>
            <person name="Otillar R.P."/>
            <person name="Pangilinan J.L."/>
            <person name="Peng Y."/>
            <person name="Rokas A."/>
            <person name="Rosa C.A."/>
            <person name="Scheuner C."/>
            <person name="Sibirny A.A."/>
            <person name="Slot J.C."/>
            <person name="Stielow J.B."/>
            <person name="Sun H."/>
            <person name="Kurtzman C.P."/>
            <person name="Blackwell M."/>
            <person name="Grigoriev I.V."/>
            <person name="Jeffries T.W."/>
        </authorList>
    </citation>
    <scope>NUCLEOTIDE SEQUENCE [LARGE SCALE GENOMIC DNA]</scope>
    <source>
        <strain evidence="3">NRRL Y-1626</strain>
    </source>
</reference>
<evidence type="ECO:0000313" key="3">
    <source>
        <dbReference type="Proteomes" id="UP000092321"/>
    </source>
</evidence>
<dbReference type="AlphaFoldDB" id="A0A1B7TEM2"/>